<evidence type="ECO:0000256" key="1">
    <source>
        <dbReference type="ARBA" id="ARBA00022574"/>
    </source>
</evidence>
<evidence type="ECO:0000256" key="6">
    <source>
        <dbReference type="PROSITE-ProRule" id="PRU00221"/>
    </source>
</evidence>
<feature type="region of interest" description="Disordered" evidence="7">
    <location>
        <begin position="912"/>
        <end position="958"/>
    </location>
</feature>
<evidence type="ECO:0000256" key="2">
    <source>
        <dbReference type="ARBA" id="ARBA00022723"/>
    </source>
</evidence>
<dbReference type="PROSITE" id="PS50082">
    <property type="entry name" value="WD_REPEATS_2"/>
    <property type="match status" value="1"/>
</dbReference>
<evidence type="ECO:0000256" key="7">
    <source>
        <dbReference type="SAM" id="MobiDB-lite"/>
    </source>
</evidence>
<keyword evidence="3" id="KW-0677">Repeat</keyword>
<dbReference type="Pfam" id="PF00400">
    <property type="entry name" value="WD40"/>
    <property type="match status" value="2"/>
</dbReference>
<feature type="repeat" description="WD" evidence="6">
    <location>
        <begin position="253"/>
        <end position="294"/>
    </location>
</feature>
<dbReference type="InterPro" id="IPR036322">
    <property type="entry name" value="WD40_repeat_dom_sf"/>
</dbReference>
<feature type="compositionally biased region" description="Basic and acidic residues" evidence="7">
    <location>
        <begin position="762"/>
        <end position="782"/>
    </location>
</feature>
<protein>
    <submittedName>
        <fullName evidence="8">Uncharacterized protein</fullName>
    </submittedName>
</protein>
<keyword evidence="1 6" id="KW-0853">WD repeat</keyword>
<dbReference type="Proteomes" id="UP001305414">
    <property type="component" value="Unassembled WGS sequence"/>
</dbReference>
<dbReference type="PROSITE" id="PS00678">
    <property type="entry name" value="WD_REPEATS_1"/>
    <property type="match status" value="1"/>
</dbReference>
<dbReference type="GO" id="GO:0061700">
    <property type="term" value="C:GATOR2 complex"/>
    <property type="evidence" value="ECO:0007669"/>
    <property type="project" value="TreeGrafter"/>
</dbReference>
<feature type="compositionally biased region" description="Pro residues" evidence="7">
    <location>
        <begin position="939"/>
        <end position="954"/>
    </location>
</feature>
<keyword evidence="2" id="KW-0479">Metal-binding</keyword>
<dbReference type="PROSITE" id="PS50294">
    <property type="entry name" value="WD_REPEATS_REGION"/>
    <property type="match status" value="1"/>
</dbReference>
<feature type="compositionally biased region" description="Basic residues" evidence="7">
    <location>
        <begin position="469"/>
        <end position="481"/>
    </location>
</feature>
<dbReference type="InterPro" id="IPR015943">
    <property type="entry name" value="WD40/YVTN_repeat-like_dom_sf"/>
</dbReference>
<feature type="compositionally biased region" description="Gly residues" evidence="7">
    <location>
        <begin position="1288"/>
        <end position="1297"/>
    </location>
</feature>
<dbReference type="Gene3D" id="2.130.10.10">
    <property type="entry name" value="YVTN repeat-like/Quinoprotein amine dehydrogenase"/>
    <property type="match status" value="1"/>
</dbReference>
<keyword evidence="9" id="KW-1185">Reference proteome</keyword>
<dbReference type="InterPro" id="IPR019775">
    <property type="entry name" value="WD40_repeat_CS"/>
</dbReference>
<feature type="region of interest" description="Disordered" evidence="7">
    <location>
        <begin position="807"/>
        <end position="858"/>
    </location>
</feature>
<gene>
    <name evidence="8" type="ORF">RRF57_007426</name>
</gene>
<dbReference type="GO" id="GO:0008270">
    <property type="term" value="F:zinc ion binding"/>
    <property type="evidence" value="ECO:0007669"/>
    <property type="project" value="UniProtKB-KW"/>
</dbReference>
<feature type="region of interest" description="Disordered" evidence="7">
    <location>
        <begin position="762"/>
        <end position="785"/>
    </location>
</feature>
<dbReference type="PANTHER" id="PTHR46200:SF1">
    <property type="entry name" value="GATOR COMPLEX PROTEIN WDR24"/>
    <property type="match status" value="1"/>
</dbReference>
<evidence type="ECO:0000256" key="4">
    <source>
        <dbReference type="ARBA" id="ARBA00022771"/>
    </source>
</evidence>
<dbReference type="InterPro" id="IPR037590">
    <property type="entry name" value="WDR24"/>
</dbReference>
<dbReference type="GO" id="GO:0005829">
    <property type="term" value="C:cytosol"/>
    <property type="evidence" value="ECO:0007669"/>
    <property type="project" value="TreeGrafter"/>
</dbReference>
<dbReference type="InterPro" id="IPR001680">
    <property type="entry name" value="WD40_rpt"/>
</dbReference>
<keyword evidence="4" id="KW-0863">Zinc-finger</keyword>
<feature type="region of interest" description="Disordered" evidence="7">
    <location>
        <begin position="614"/>
        <end position="655"/>
    </location>
</feature>
<name>A0AAN7Z6A4_9PEZI</name>
<dbReference type="SMART" id="SM00320">
    <property type="entry name" value="WD40"/>
    <property type="match status" value="4"/>
</dbReference>
<dbReference type="PANTHER" id="PTHR46200">
    <property type="entry name" value="GATOR COMPLEX PROTEIN WDR24"/>
    <property type="match status" value="1"/>
</dbReference>
<dbReference type="SUPFAM" id="SSF50978">
    <property type="entry name" value="WD40 repeat-like"/>
    <property type="match status" value="1"/>
</dbReference>
<accession>A0AAN7Z6A4</accession>
<feature type="region of interest" description="Disordered" evidence="7">
    <location>
        <begin position="465"/>
        <end position="498"/>
    </location>
</feature>
<evidence type="ECO:0000256" key="5">
    <source>
        <dbReference type="ARBA" id="ARBA00022833"/>
    </source>
</evidence>
<feature type="compositionally biased region" description="Polar residues" evidence="7">
    <location>
        <begin position="914"/>
        <end position="931"/>
    </location>
</feature>
<organism evidence="8 9">
    <name type="scientific">Xylaria bambusicola</name>
    <dbReference type="NCBI Taxonomy" id="326684"/>
    <lineage>
        <taxon>Eukaryota</taxon>
        <taxon>Fungi</taxon>
        <taxon>Dikarya</taxon>
        <taxon>Ascomycota</taxon>
        <taxon>Pezizomycotina</taxon>
        <taxon>Sordariomycetes</taxon>
        <taxon>Xylariomycetidae</taxon>
        <taxon>Xylariales</taxon>
        <taxon>Xylariaceae</taxon>
        <taxon>Xylaria</taxon>
    </lineage>
</organism>
<feature type="compositionally biased region" description="Polar residues" evidence="7">
    <location>
        <begin position="482"/>
        <end position="491"/>
    </location>
</feature>
<feature type="compositionally biased region" description="Polar residues" evidence="7">
    <location>
        <begin position="807"/>
        <end position="831"/>
    </location>
</feature>
<evidence type="ECO:0000256" key="3">
    <source>
        <dbReference type="ARBA" id="ARBA00022737"/>
    </source>
</evidence>
<evidence type="ECO:0000313" key="9">
    <source>
        <dbReference type="Proteomes" id="UP001305414"/>
    </source>
</evidence>
<comment type="caution">
    <text evidence="8">The sequence shown here is derived from an EMBL/GenBank/DDBJ whole genome shotgun (WGS) entry which is preliminary data.</text>
</comment>
<reference evidence="8 9" key="1">
    <citation type="submission" date="2023-10" db="EMBL/GenBank/DDBJ databases">
        <title>Draft genome sequence of Xylaria bambusicola isolate GMP-LS, the root and basal stem rot pathogen of sugarcane in Indonesia.</title>
        <authorList>
            <person name="Selvaraj P."/>
            <person name="Muralishankar V."/>
            <person name="Muruganantham S."/>
            <person name="Sp S."/>
            <person name="Haryani S."/>
            <person name="Lau K.J.X."/>
            <person name="Naqvi N.I."/>
        </authorList>
    </citation>
    <scope>NUCLEOTIDE SEQUENCE [LARGE SCALE GENOMIC DNA]</scope>
    <source>
        <strain evidence="8">GMP-LS</strain>
    </source>
</reference>
<proteinExistence type="predicted"/>
<keyword evidence="5" id="KW-0862">Zinc</keyword>
<dbReference type="GO" id="GO:0016239">
    <property type="term" value="P:positive regulation of macroautophagy"/>
    <property type="evidence" value="ECO:0007669"/>
    <property type="project" value="TreeGrafter"/>
</dbReference>
<evidence type="ECO:0000313" key="8">
    <source>
        <dbReference type="EMBL" id="KAK5631712.1"/>
    </source>
</evidence>
<sequence>MYNQGKIIKRLLGRPHTDSPNDAGLAAANSHNPQAYRPNASQNAVYSSSVPAACLDRSPDGRIAVLGGRYVLKTIHIDGLNIKEGIDVRAAITSQFANKGSAGSLASEQLSIKDVKVATHHGAEPTIFTACANGKIFMYDINRLASGLSLDFIQSSDGSRQVNKLDFNPHRGTWMLSGGQDGVVRCFDVKAPVHGRNGLTFRTFQALRCNADGVRDLKWAPKDGMMLACATESGAILKWDIRRPTNPLLKINAHDTQKGVSSISWHPDGDHLISAGFDGKCYVWDLSKNAEKRQKPKWTINAPAPVTSVSWRPGLWSATAQGRRAAQVAVAYNEGSNLRNGINSVHIWDLARPTMPYKEIDMFEASPSALLWHDQDLLWAAGQDGFAQCDVAFAPKVVDRQPLSSLDFSARGEVLMFLEERAQVSRPRVTVKAHDILPASSFSSSPTGQVLSISRSDSEEDVIGSFLGPKRRASGKRRNTHRPAQSLSSTPPSGPGIEDQVISLEQAIKLTAPFKPQQVMAVGRIPASTSVGTYHFLSQQYLEILETNLPNSEDAGPLDQRVLKIMSKYAHAAESVSQFRLAQTWRILSYAINLLLANRSRYHLEYRLSCNEGNSVSETEDDAKPVVPNVHSSQPRLSGGETPRPPTSVPFMDTHPTPEKLRLIEEIDNESNIKTPLARPIQEDHVVFENPSTAKKLTPVHEVEDLSLPPTVHAGNASVRRRLDSTALSTISQESQESSIEGYDFYDVEAIETLPIPIDVPKQKKEPLRIDPIEPRSPDSRRKPAVRLNSDESFMQMFSLSDTSRQASLLGTSSGGSVQQTRSVLQRNESGGSEAEFASRIRGRQIDDSPVRHDWPLPQPLQRYESDVLTEDFMISQATADTIESDPADVIEAIQQPAKSRPRPLAIHDAASRIDQSASRPENHPSPTITETDFLPWNDDPPYPYPASSSPPPNHKTSPIQPYEIVAQAVAFECKRSALNASAMILLLKPLLPDNIIDAHQAAAVLRQHHSRLMNMKLFVEAAMLRNLCLRGWPSGIEIWGENYSSIFRPAQERVSVGFSCAQCHKPRELNRSSAEGSEIWKCERCCALIAPCAVCGHREAATESTPLTIEEGLSAASTQPEGSSLSVWWYCPGCSHGGHASCLQEWHAPIASSGMNTLLEATRTELFEDDSPQTNSDGCCPFDGCGHACLPGRWRNENSTARTEELGRAVREQYRGVITDLKKVDNKQTLVGEASTVPTPAGSVRGDTLEIPQSRAVETVREVLASNNHEKSEKPGGLMGILSSSPGRGGSFGASNGGVERERRKSVKFAGPTGDRR</sequence>
<feature type="region of interest" description="Disordered" evidence="7">
    <location>
        <begin position="13"/>
        <end position="33"/>
    </location>
</feature>
<dbReference type="GO" id="GO:0005774">
    <property type="term" value="C:vacuolar membrane"/>
    <property type="evidence" value="ECO:0007669"/>
    <property type="project" value="TreeGrafter"/>
</dbReference>
<dbReference type="GO" id="GO:1904263">
    <property type="term" value="P:positive regulation of TORC1 signaling"/>
    <property type="evidence" value="ECO:0007669"/>
    <property type="project" value="TreeGrafter"/>
</dbReference>
<feature type="compositionally biased region" description="Basic and acidic residues" evidence="7">
    <location>
        <begin position="844"/>
        <end position="855"/>
    </location>
</feature>
<dbReference type="EMBL" id="JAWHQM010000020">
    <property type="protein sequence ID" value="KAK5631712.1"/>
    <property type="molecule type" value="Genomic_DNA"/>
</dbReference>
<feature type="region of interest" description="Disordered" evidence="7">
    <location>
        <begin position="1267"/>
        <end position="1318"/>
    </location>
</feature>